<dbReference type="Gene3D" id="3.30.70.80">
    <property type="entry name" value="Peptidase S8 propeptide/proteinase inhibitor I9"/>
    <property type="match status" value="1"/>
</dbReference>
<protein>
    <submittedName>
        <fullName evidence="10">S8 family peptidase</fullName>
    </submittedName>
</protein>
<dbReference type="PANTHER" id="PTHR43806:SF11">
    <property type="entry name" value="CEREVISIN-RELATED"/>
    <property type="match status" value="1"/>
</dbReference>
<keyword evidence="2 6" id="KW-0645">Protease</keyword>
<comment type="similarity">
    <text evidence="1 6 7">Belongs to the peptidase S8 family.</text>
</comment>
<evidence type="ECO:0000256" key="3">
    <source>
        <dbReference type="ARBA" id="ARBA00022723"/>
    </source>
</evidence>
<evidence type="ECO:0000256" key="8">
    <source>
        <dbReference type="SAM" id="SignalP"/>
    </source>
</evidence>
<feature type="active site" description="Charge relay system" evidence="6">
    <location>
        <position position="310"/>
    </location>
</feature>
<dbReference type="EMBL" id="JAGDEL010000005">
    <property type="protein sequence ID" value="MBO1511775.1"/>
    <property type="molecule type" value="Genomic_DNA"/>
</dbReference>
<dbReference type="InterPro" id="IPR036852">
    <property type="entry name" value="Peptidase_S8/S53_dom_sf"/>
</dbReference>
<feature type="active site" description="Charge relay system" evidence="6">
    <location>
        <position position="124"/>
    </location>
</feature>
<dbReference type="InterPro" id="IPR000209">
    <property type="entry name" value="Peptidase_S8/S53_dom"/>
</dbReference>
<dbReference type="InterPro" id="IPR023827">
    <property type="entry name" value="Peptidase_S8_Asp-AS"/>
</dbReference>
<evidence type="ECO:0000256" key="7">
    <source>
        <dbReference type="RuleBase" id="RU003355"/>
    </source>
</evidence>
<evidence type="ECO:0000313" key="11">
    <source>
        <dbReference type="Proteomes" id="UP000663981"/>
    </source>
</evidence>
<dbReference type="PANTHER" id="PTHR43806">
    <property type="entry name" value="PEPTIDASE S8"/>
    <property type="match status" value="1"/>
</dbReference>
<feature type="active site" description="Charge relay system" evidence="6">
    <location>
        <position position="155"/>
    </location>
</feature>
<name>A0ABS3N0U0_9BACI</name>
<dbReference type="Pfam" id="PF00082">
    <property type="entry name" value="Peptidase_S8"/>
    <property type="match status" value="1"/>
</dbReference>
<dbReference type="InterPro" id="IPR037045">
    <property type="entry name" value="S8pro/Inhibitor_I9_sf"/>
</dbReference>
<dbReference type="RefSeq" id="WP_207977100.1">
    <property type="nucleotide sequence ID" value="NZ_JAGDEL010000005.1"/>
</dbReference>
<sequence>MRTFYFLFFIISLFVFSPTHDVQANEQDTQRYIILFTNSINKDLINHVDGEIIHEFETLPAATVVLPTSKIDLLNNDPSIQFISEEQETQISQQTIDWGYTEINPTPIHQSGFTGKGKKIAVIDTGVVISHPDLKIKGGKSFVDYTTSYNDDNGHGTHVTGIINAQNNSIGTIGIAYDADIYMLKAFNNEGIGNTVDLAHAIDWAITNNMDMINLSIGFDVDDPFIRYLVKKAYQNDILIVAAAGNKGKGNDTITFPARYDEAIAVGAINENNTRASFSSTGPTLEVTAPGDEIYSTYLGNEYQYMSGTSMATPYVTGYLALFEEANPNLSNSEIRTLLHEKVVDLGTTGFDHEYGFGLISNFIDMEQNQGQDQDSEQENEQTFIPSDKFFKVLEPSAIYIKENNQLVRVGRLSTNESFPRIRDYGPNWHEIKYGAQTAYVKKEFTVPSDGSTINNLDTTTKHSQYTIKPKENIAVYDNSSGELVNFGAIYTNVSFPIISDYGNWYKIKFIDRIGFIRKKDVQLDFSSEIKFFKVNTPTAIYQNLDGNLVRVGRVYENQVYPRIRDYGPNWHEIQFGNGVAYVKKSYTTPSLNHTPENLNTTYKDSSKHVKPRLNIAVYDNSSGSLVQYGAIYSGVSYPIVSDYGNWYRVRLAERIGYIRKKDVTE</sequence>
<keyword evidence="5 6" id="KW-0720">Serine protease</keyword>
<dbReference type="PRINTS" id="PR00723">
    <property type="entry name" value="SUBTILISIN"/>
</dbReference>
<feature type="domain" description="Peptidase S8/S53" evidence="9">
    <location>
        <begin position="115"/>
        <end position="358"/>
    </location>
</feature>
<dbReference type="InterPro" id="IPR050131">
    <property type="entry name" value="Peptidase_S8_subtilisin-like"/>
</dbReference>
<dbReference type="PROSITE" id="PS00138">
    <property type="entry name" value="SUBTILASE_SER"/>
    <property type="match status" value="1"/>
</dbReference>
<dbReference type="PROSITE" id="PS00136">
    <property type="entry name" value="SUBTILASE_ASP"/>
    <property type="match status" value="1"/>
</dbReference>
<gene>
    <name evidence="10" type="ORF">I7822_08845</name>
</gene>
<feature type="chain" id="PRO_5047447540" evidence="8">
    <location>
        <begin position="25"/>
        <end position="666"/>
    </location>
</feature>
<proteinExistence type="inferred from homology"/>
<organism evidence="10 11">
    <name type="scientific">Metabacillus bambusae</name>
    <dbReference type="NCBI Taxonomy" id="2795218"/>
    <lineage>
        <taxon>Bacteria</taxon>
        <taxon>Bacillati</taxon>
        <taxon>Bacillota</taxon>
        <taxon>Bacilli</taxon>
        <taxon>Bacillales</taxon>
        <taxon>Bacillaceae</taxon>
        <taxon>Metabacillus</taxon>
    </lineage>
</organism>
<dbReference type="InterPro" id="IPR034202">
    <property type="entry name" value="Subtilisin_Carlsberg-like"/>
</dbReference>
<dbReference type="PROSITE" id="PS51892">
    <property type="entry name" value="SUBTILASE"/>
    <property type="match status" value="1"/>
</dbReference>
<accession>A0ABS3N0U0</accession>
<keyword evidence="8" id="KW-0732">Signal</keyword>
<comment type="caution">
    <text evidence="10">The sequence shown here is derived from an EMBL/GenBank/DDBJ whole genome shotgun (WGS) entry which is preliminary data.</text>
</comment>
<evidence type="ECO:0000256" key="5">
    <source>
        <dbReference type="ARBA" id="ARBA00022825"/>
    </source>
</evidence>
<evidence type="ECO:0000256" key="1">
    <source>
        <dbReference type="ARBA" id="ARBA00011073"/>
    </source>
</evidence>
<evidence type="ECO:0000313" key="10">
    <source>
        <dbReference type="EMBL" id="MBO1511775.1"/>
    </source>
</evidence>
<keyword evidence="4 6" id="KW-0378">Hydrolase</keyword>
<evidence type="ECO:0000256" key="4">
    <source>
        <dbReference type="ARBA" id="ARBA00022801"/>
    </source>
</evidence>
<feature type="signal peptide" evidence="8">
    <location>
        <begin position="1"/>
        <end position="24"/>
    </location>
</feature>
<dbReference type="InterPro" id="IPR023828">
    <property type="entry name" value="Peptidase_S8_Ser-AS"/>
</dbReference>
<dbReference type="Gene3D" id="3.40.50.200">
    <property type="entry name" value="Peptidase S8/S53 domain"/>
    <property type="match status" value="1"/>
</dbReference>
<reference evidence="10 11" key="1">
    <citation type="submission" date="2021-03" db="EMBL/GenBank/DDBJ databases">
        <title>Whole genome sequence of Metabacillus bambusae BG109.</title>
        <authorList>
            <person name="Jeong J.W."/>
        </authorList>
    </citation>
    <scope>NUCLEOTIDE SEQUENCE [LARGE SCALE GENOMIC DNA]</scope>
    <source>
        <strain evidence="10 11">BG109</strain>
    </source>
</reference>
<evidence type="ECO:0000259" key="9">
    <source>
        <dbReference type="Pfam" id="PF00082"/>
    </source>
</evidence>
<dbReference type="Proteomes" id="UP000663981">
    <property type="component" value="Unassembled WGS sequence"/>
</dbReference>
<evidence type="ECO:0000256" key="6">
    <source>
        <dbReference type="PROSITE-ProRule" id="PRU01240"/>
    </source>
</evidence>
<dbReference type="InterPro" id="IPR015500">
    <property type="entry name" value="Peptidase_S8_subtilisin-rel"/>
</dbReference>
<evidence type="ECO:0000256" key="2">
    <source>
        <dbReference type="ARBA" id="ARBA00022670"/>
    </source>
</evidence>
<dbReference type="CDD" id="cd07477">
    <property type="entry name" value="Peptidases_S8_Subtilisin_subset"/>
    <property type="match status" value="1"/>
</dbReference>
<keyword evidence="11" id="KW-1185">Reference proteome</keyword>
<keyword evidence="3" id="KW-0479">Metal-binding</keyword>
<dbReference type="SUPFAM" id="SSF54897">
    <property type="entry name" value="Protease propeptides/inhibitors"/>
    <property type="match status" value="1"/>
</dbReference>
<dbReference type="SUPFAM" id="SSF52743">
    <property type="entry name" value="Subtilisin-like"/>
    <property type="match status" value="1"/>
</dbReference>